<dbReference type="Proteomes" id="UP000016511">
    <property type="component" value="Unassembled WGS sequence"/>
</dbReference>
<dbReference type="EMBL" id="AWSJ01000318">
    <property type="protein sequence ID" value="ERI06719.1"/>
    <property type="molecule type" value="Genomic_DNA"/>
</dbReference>
<accession>U1WDU4</accession>
<keyword evidence="2" id="KW-1185">Reference proteome</keyword>
<evidence type="ECO:0000313" key="2">
    <source>
        <dbReference type="Proteomes" id="UP000016511"/>
    </source>
</evidence>
<protein>
    <submittedName>
        <fullName evidence="1">Uncharacterized protein</fullName>
    </submittedName>
</protein>
<dbReference type="HOGENOM" id="CLU_3228899_0_0_9"/>
<organism evidence="1 2">
    <name type="scientific">Aneurinibacillus aneurinilyticus ATCC 12856</name>
    <dbReference type="NCBI Taxonomy" id="649747"/>
    <lineage>
        <taxon>Bacteria</taxon>
        <taxon>Bacillati</taxon>
        <taxon>Bacillota</taxon>
        <taxon>Bacilli</taxon>
        <taxon>Bacillales</taxon>
        <taxon>Paenibacillaceae</taxon>
        <taxon>Aneurinibacillus group</taxon>
        <taxon>Aneurinibacillus</taxon>
    </lineage>
</organism>
<name>U1WDU4_ANEAE</name>
<sequence length="43" mass="5002">MKKAGIGRQEKGEVEQRGSLLLYHILGSFRIRQIRKNCDDTKK</sequence>
<reference evidence="1 2" key="1">
    <citation type="submission" date="2013-08" db="EMBL/GenBank/DDBJ databases">
        <authorList>
            <person name="Weinstock G."/>
            <person name="Sodergren E."/>
            <person name="Wylie T."/>
            <person name="Fulton L."/>
            <person name="Fulton R."/>
            <person name="Fronick C."/>
            <person name="O'Laughlin M."/>
            <person name="Godfrey J."/>
            <person name="Miner T."/>
            <person name="Herter B."/>
            <person name="Appelbaum E."/>
            <person name="Cordes M."/>
            <person name="Lek S."/>
            <person name="Wollam A."/>
            <person name="Pepin K.H."/>
            <person name="Palsikar V.B."/>
            <person name="Mitreva M."/>
            <person name="Wilson R.K."/>
        </authorList>
    </citation>
    <scope>NUCLEOTIDE SEQUENCE [LARGE SCALE GENOMIC DNA]</scope>
    <source>
        <strain evidence="1 2">ATCC 12856</strain>
    </source>
</reference>
<gene>
    <name evidence="1" type="ORF">HMPREF0083_05205</name>
</gene>
<evidence type="ECO:0000313" key="1">
    <source>
        <dbReference type="EMBL" id="ERI06719.1"/>
    </source>
</evidence>
<proteinExistence type="predicted"/>
<dbReference type="AlphaFoldDB" id="U1WDU4"/>
<dbReference type="PATRIC" id="fig|649747.3.peg.4682"/>
<comment type="caution">
    <text evidence="1">The sequence shown here is derived from an EMBL/GenBank/DDBJ whole genome shotgun (WGS) entry which is preliminary data.</text>
</comment>